<dbReference type="InterPro" id="IPR017850">
    <property type="entry name" value="Alkaline_phosphatase_core_sf"/>
</dbReference>
<dbReference type="GO" id="GO:0006506">
    <property type="term" value="P:GPI anchor biosynthetic process"/>
    <property type="evidence" value="ECO:0007669"/>
    <property type="project" value="UniProtKB-KW"/>
</dbReference>
<evidence type="ECO:0000256" key="1">
    <source>
        <dbReference type="RuleBase" id="RU367138"/>
    </source>
</evidence>
<keyword evidence="1" id="KW-0472">Membrane</keyword>
<dbReference type="GO" id="GO:0051377">
    <property type="term" value="F:mannose-ethanolamine phosphotransferase activity"/>
    <property type="evidence" value="ECO:0007669"/>
    <property type="project" value="UniProtKB-UniRule"/>
</dbReference>
<keyword evidence="3" id="KW-1185">Reference proteome</keyword>
<dbReference type="CDD" id="cd16020">
    <property type="entry name" value="GPI_EPT_1"/>
    <property type="match status" value="1"/>
</dbReference>
<reference evidence="2 3" key="1">
    <citation type="submission" date="2024-11" db="EMBL/GenBank/DDBJ databases">
        <title>Adaptive evolution of stress response genes in parasites aligns with host niche diversity.</title>
        <authorList>
            <person name="Hahn C."/>
            <person name="Resl P."/>
        </authorList>
    </citation>
    <scope>NUCLEOTIDE SEQUENCE [LARGE SCALE GENOMIC DNA]</scope>
    <source>
        <strain evidence="2">EGGRZ-B1_66</strain>
        <tissue evidence="2">Body</tissue>
    </source>
</reference>
<dbReference type="InterPro" id="IPR002591">
    <property type="entry name" value="Phosphodiest/P_Trfase"/>
</dbReference>
<dbReference type="AlphaFoldDB" id="A0ABD2Q8L0"/>
<dbReference type="InterPro" id="IPR037671">
    <property type="entry name" value="PIGN_N"/>
</dbReference>
<protein>
    <recommendedName>
        <fullName evidence="1">GPI ethanolamine phosphate transferase 1</fullName>
        <ecNumber evidence="1">2.-.-.-</ecNumber>
    </recommendedName>
</protein>
<feature type="transmembrane region" description="Helical" evidence="1">
    <location>
        <begin position="6"/>
        <end position="24"/>
    </location>
</feature>
<organism evidence="2 3">
    <name type="scientific">Cichlidogyrus casuarinus</name>
    <dbReference type="NCBI Taxonomy" id="1844966"/>
    <lineage>
        <taxon>Eukaryota</taxon>
        <taxon>Metazoa</taxon>
        <taxon>Spiralia</taxon>
        <taxon>Lophotrochozoa</taxon>
        <taxon>Platyhelminthes</taxon>
        <taxon>Monogenea</taxon>
        <taxon>Monopisthocotylea</taxon>
        <taxon>Dactylogyridea</taxon>
        <taxon>Ancyrocephalidae</taxon>
        <taxon>Cichlidogyrus</taxon>
    </lineage>
</organism>
<keyword evidence="1" id="KW-0812">Transmembrane</keyword>
<evidence type="ECO:0000313" key="3">
    <source>
        <dbReference type="Proteomes" id="UP001626550"/>
    </source>
</evidence>
<keyword evidence="1" id="KW-1133">Transmembrane helix</keyword>
<dbReference type="InterPro" id="IPR007070">
    <property type="entry name" value="GPI_EtnP_transferase_1"/>
</dbReference>
<keyword evidence="1" id="KW-0256">Endoplasmic reticulum</keyword>
<dbReference type="EC" id="2.-.-.-" evidence="1"/>
<dbReference type="Gene3D" id="3.40.720.10">
    <property type="entry name" value="Alkaline Phosphatase, subunit A"/>
    <property type="match status" value="1"/>
</dbReference>
<comment type="similarity">
    <text evidence="1">Belongs to the PIGG/PIGN/PIGO family. PIGN subfamily.</text>
</comment>
<dbReference type="PANTHER" id="PTHR12250:SF0">
    <property type="entry name" value="GPI ETHANOLAMINE PHOSPHATE TRANSFERASE 1"/>
    <property type="match status" value="1"/>
</dbReference>
<accession>A0ABD2Q8L0</accession>
<keyword evidence="1" id="KW-0337">GPI-anchor biosynthesis</keyword>
<dbReference type="PANTHER" id="PTHR12250">
    <property type="entry name" value="PHOSPHATIDYLINOSITOL GLYCAN, CLASS N"/>
    <property type="match status" value="1"/>
</dbReference>
<dbReference type="SUPFAM" id="SSF53649">
    <property type="entry name" value="Alkaline phosphatase-like"/>
    <property type="match status" value="1"/>
</dbReference>
<dbReference type="EMBL" id="JBJKFK010000643">
    <property type="protein sequence ID" value="KAL3315899.1"/>
    <property type="molecule type" value="Genomic_DNA"/>
</dbReference>
<gene>
    <name evidence="2" type="ORF">Ciccas_005463</name>
</gene>
<comment type="caution">
    <text evidence="1">Lacks conserved residue(s) required for the propagation of feature annotation.</text>
</comment>
<keyword evidence="1" id="KW-0808">Transferase</keyword>
<dbReference type="Proteomes" id="UP001626550">
    <property type="component" value="Unassembled WGS sequence"/>
</dbReference>
<dbReference type="GO" id="GO:0005789">
    <property type="term" value="C:endoplasmic reticulum membrane"/>
    <property type="evidence" value="ECO:0007669"/>
    <property type="project" value="UniProtKB-SubCell"/>
</dbReference>
<sequence>MQLDYVLALLIFPFLFLTIFDVYYSSPLIHEVEQISYNLKATSDIVFLIISDGIQTRRLFSEPQPLFLKKILESDGVWGFSHTRVPTESRPGHVAILGGFYEDVSAVTKGWKANPVDFDSLFNHTCYSWAWGGPDVVPLFRLKALPVLLSDKSSLYLDSQFDSQQHLIGYESQVRIEAFPQELLDMESRNVTRVDAWVLDRFKLFLKEQGSTLFQTRKNLLKVCPNERKGRLVFLHLNAADQIGHSFKPTSNEYSEVIHYLDRFMDRFLTLINEQLAHFPSEQRPRVSFILTSDHGMTDWGSHGAGSLDETTTPFLAWGAGIRKAERINFAEDEQFLLKMGLDPNSFNYKRHDIEQADLAPLMASLLASPFPINSVVSFIYKVD</sequence>
<proteinExistence type="inferred from homology"/>
<comment type="subcellular location">
    <subcellularLocation>
        <location evidence="1">Endoplasmic reticulum membrane</location>
        <topology evidence="1">Multi-pass membrane protein</topology>
    </subcellularLocation>
</comment>
<comment type="function">
    <text evidence="1">Ethanolamine phosphate transferase involved in glycosylphosphatidylinositol-anchor biosynthesis. Transfers ethanolamine phosphate to the first alpha-1,4-linked mannose of the glycosylphosphatidylinositol precursor of GPI-anchor.</text>
</comment>
<comment type="pathway">
    <text evidence="1">Glycolipid biosynthesis; glycosylphosphatidylinositol-anchor biosynthesis.</text>
</comment>
<comment type="caution">
    <text evidence="2">The sequence shown here is derived from an EMBL/GenBank/DDBJ whole genome shotgun (WGS) entry which is preliminary data.</text>
</comment>
<evidence type="ECO:0000313" key="2">
    <source>
        <dbReference type="EMBL" id="KAL3315899.1"/>
    </source>
</evidence>
<name>A0ABD2Q8L0_9PLAT</name>
<dbReference type="Pfam" id="PF01663">
    <property type="entry name" value="Phosphodiest"/>
    <property type="match status" value="1"/>
</dbReference>